<dbReference type="GO" id="GO:0006564">
    <property type="term" value="P:L-serine biosynthetic process"/>
    <property type="evidence" value="ECO:0007669"/>
    <property type="project" value="UniProtKB-ARBA"/>
</dbReference>
<dbReference type="SUPFAM" id="SSF52283">
    <property type="entry name" value="Formate/glycerate dehydrogenase catalytic domain-like"/>
    <property type="match status" value="1"/>
</dbReference>
<dbReference type="EMBL" id="QXDF01000001">
    <property type="protein sequence ID" value="RIA55167.1"/>
    <property type="molecule type" value="Genomic_DNA"/>
</dbReference>
<accession>A0A397Q6K5</accession>
<evidence type="ECO:0000259" key="5">
    <source>
        <dbReference type="Pfam" id="PF00389"/>
    </source>
</evidence>
<evidence type="ECO:0000313" key="7">
    <source>
        <dbReference type="EMBL" id="RIA55167.1"/>
    </source>
</evidence>
<dbReference type="FunFam" id="3.40.50.720:FF:000041">
    <property type="entry name" value="D-3-phosphoglycerate dehydrogenase"/>
    <property type="match status" value="1"/>
</dbReference>
<proteinExistence type="inferred from homology"/>
<dbReference type="CDD" id="cd12173">
    <property type="entry name" value="PGDH_4"/>
    <property type="match status" value="1"/>
</dbReference>
<dbReference type="PANTHER" id="PTHR42789:SF1">
    <property type="entry name" value="D-ISOMER SPECIFIC 2-HYDROXYACID DEHYDROGENASE FAMILY PROTEIN (AFU_ORTHOLOGUE AFUA_6G10090)"/>
    <property type="match status" value="1"/>
</dbReference>
<dbReference type="Gene3D" id="3.40.50.720">
    <property type="entry name" value="NAD(P)-binding Rossmann-like Domain"/>
    <property type="match status" value="2"/>
</dbReference>
<keyword evidence="3" id="KW-0520">NAD</keyword>
<dbReference type="RefSeq" id="WP_119060109.1">
    <property type="nucleotide sequence ID" value="NZ_QXDF01000001.1"/>
</dbReference>
<dbReference type="InterPro" id="IPR006140">
    <property type="entry name" value="D-isomer_DH_NAD-bd"/>
</dbReference>
<dbReference type="InterPro" id="IPR006139">
    <property type="entry name" value="D-isomer_2_OHA_DH_cat_dom"/>
</dbReference>
<protein>
    <submittedName>
        <fullName evidence="7">(S)-sulfolactate dehydrogenase</fullName>
    </submittedName>
</protein>
<dbReference type="PROSITE" id="PS00671">
    <property type="entry name" value="D_2_HYDROXYACID_DH_3"/>
    <property type="match status" value="1"/>
</dbReference>
<keyword evidence="2 4" id="KW-0560">Oxidoreductase</keyword>
<evidence type="ECO:0000256" key="2">
    <source>
        <dbReference type="ARBA" id="ARBA00023002"/>
    </source>
</evidence>
<evidence type="ECO:0000256" key="3">
    <source>
        <dbReference type="ARBA" id="ARBA00023027"/>
    </source>
</evidence>
<dbReference type="GO" id="GO:0047545">
    <property type="term" value="F:(S)-2-hydroxyglutarate dehydrogenase activity"/>
    <property type="evidence" value="ECO:0007669"/>
    <property type="project" value="UniProtKB-ARBA"/>
</dbReference>
<dbReference type="AlphaFoldDB" id="A0A397Q6K5"/>
<feature type="domain" description="D-isomer specific 2-hydroxyacid dehydrogenase NAD-binding" evidence="6">
    <location>
        <begin position="108"/>
        <end position="285"/>
    </location>
</feature>
<feature type="domain" description="D-isomer specific 2-hydroxyacid dehydrogenase catalytic" evidence="5">
    <location>
        <begin position="4"/>
        <end position="309"/>
    </location>
</feature>
<evidence type="ECO:0000259" key="6">
    <source>
        <dbReference type="Pfam" id="PF02826"/>
    </source>
</evidence>
<dbReference type="InterPro" id="IPR050857">
    <property type="entry name" value="D-2-hydroxyacid_DH"/>
</dbReference>
<gene>
    <name evidence="7" type="ORF">BXY53_0220</name>
</gene>
<dbReference type="SUPFAM" id="SSF51735">
    <property type="entry name" value="NAD(P)-binding Rossmann-fold domains"/>
    <property type="match status" value="1"/>
</dbReference>
<name>A0A397Q6K5_9HYPH</name>
<comment type="caution">
    <text evidence="7">The sequence shown here is derived from an EMBL/GenBank/DDBJ whole genome shotgun (WGS) entry which is preliminary data.</text>
</comment>
<reference evidence="7 8" key="1">
    <citation type="submission" date="2018-08" db="EMBL/GenBank/DDBJ databases">
        <title>Genomic Encyclopedia of Archaeal and Bacterial Type Strains, Phase II (KMG-II): from individual species to whole genera.</title>
        <authorList>
            <person name="Goeker M."/>
        </authorList>
    </citation>
    <scope>NUCLEOTIDE SEQUENCE [LARGE SCALE GENOMIC DNA]</scope>
    <source>
        <strain evidence="7 8">DSM 5002</strain>
    </source>
</reference>
<dbReference type="PANTHER" id="PTHR42789">
    <property type="entry name" value="D-ISOMER SPECIFIC 2-HYDROXYACID DEHYDROGENASE FAMILY PROTEIN (AFU_ORTHOLOGUE AFUA_6G10090)"/>
    <property type="match status" value="1"/>
</dbReference>
<evidence type="ECO:0000313" key="8">
    <source>
        <dbReference type="Proteomes" id="UP000266273"/>
    </source>
</evidence>
<dbReference type="OrthoDB" id="9793626at2"/>
<dbReference type="InterPro" id="IPR036291">
    <property type="entry name" value="NAD(P)-bd_dom_sf"/>
</dbReference>
<organism evidence="7 8">
    <name type="scientific">Dichotomicrobium thermohalophilum</name>
    <dbReference type="NCBI Taxonomy" id="933063"/>
    <lineage>
        <taxon>Bacteria</taxon>
        <taxon>Pseudomonadati</taxon>
        <taxon>Pseudomonadota</taxon>
        <taxon>Alphaproteobacteria</taxon>
        <taxon>Hyphomicrobiales</taxon>
        <taxon>Hyphomicrobiaceae</taxon>
        <taxon>Dichotomicrobium</taxon>
    </lineage>
</organism>
<dbReference type="Pfam" id="PF00389">
    <property type="entry name" value="2-Hacid_dh"/>
    <property type="match status" value="1"/>
</dbReference>
<keyword evidence="8" id="KW-1185">Reference proteome</keyword>
<dbReference type="GO" id="GO:0004617">
    <property type="term" value="F:phosphoglycerate dehydrogenase activity"/>
    <property type="evidence" value="ECO:0007669"/>
    <property type="project" value="UniProtKB-ARBA"/>
</dbReference>
<dbReference type="GO" id="GO:0051287">
    <property type="term" value="F:NAD binding"/>
    <property type="evidence" value="ECO:0007669"/>
    <property type="project" value="InterPro"/>
</dbReference>
<evidence type="ECO:0000256" key="4">
    <source>
        <dbReference type="RuleBase" id="RU003719"/>
    </source>
</evidence>
<dbReference type="Proteomes" id="UP000266273">
    <property type="component" value="Unassembled WGS sequence"/>
</dbReference>
<comment type="similarity">
    <text evidence="1 4">Belongs to the D-isomer specific 2-hydroxyacid dehydrogenase family.</text>
</comment>
<dbReference type="InterPro" id="IPR029753">
    <property type="entry name" value="D-isomer_DH_CS"/>
</dbReference>
<sequence length="314" mass="33101">MAEIVISEFITPEALALLEQHHSVHYDSTLWERDDDLAAVLRDARALIVRNKTQVGGGLIGAAARLEAVGRLGVGLDNIDVATCERRGIKVLPAHGANAAAVAEYVIGAALILLRGAFGATPRLTAGEWPREQLIGRQLEGKQLGLLGFGAIGQATAARARVFGMEIAAYDPGIPHDAPRWQTEARRMTFEELLETSDVLSLHLPLNEETRGALGGAALARMKPSAVLINTARGGIVDERALAAALRDGRLAGVALDVFETEPIDGGTGALFAGLENVLLTPHIAGVTEESNARVSDVTARNVLEVLASPDITA</sequence>
<dbReference type="Pfam" id="PF02826">
    <property type="entry name" value="2-Hacid_dh_C"/>
    <property type="match status" value="1"/>
</dbReference>
<evidence type="ECO:0000256" key="1">
    <source>
        <dbReference type="ARBA" id="ARBA00005854"/>
    </source>
</evidence>